<dbReference type="PANTHER" id="PTHR45586">
    <property type="entry name" value="TPR REPEAT-CONTAINING PROTEIN PA4667"/>
    <property type="match status" value="1"/>
</dbReference>
<dbReference type="EMBL" id="JAEPWM010000004">
    <property type="protein sequence ID" value="MBK6006913.1"/>
    <property type="molecule type" value="Genomic_DNA"/>
</dbReference>
<feature type="repeat" description="TPR" evidence="3">
    <location>
        <begin position="273"/>
        <end position="306"/>
    </location>
</feature>
<protein>
    <submittedName>
        <fullName evidence="4">Tetratricopeptide repeat protein</fullName>
    </submittedName>
</protein>
<dbReference type="PROSITE" id="PS50005">
    <property type="entry name" value="TPR"/>
    <property type="match status" value="1"/>
</dbReference>
<dbReference type="Gene3D" id="1.25.40.10">
    <property type="entry name" value="Tetratricopeptide repeat domain"/>
    <property type="match status" value="2"/>
</dbReference>
<dbReference type="InterPro" id="IPR011990">
    <property type="entry name" value="TPR-like_helical_dom_sf"/>
</dbReference>
<dbReference type="InterPro" id="IPR019734">
    <property type="entry name" value="TPR_rpt"/>
</dbReference>
<accession>A0A934TT59</accession>
<proteinExistence type="predicted"/>
<dbReference type="InterPro" id="IPR051012">
    <property type="entry name" value="CellSynth/LPSAsmb/PSIAsmb"/>
</dbReference>
<keyword evidence="2 3" id="KW-0802">TPR repeat</keyword>
<dbReference type="SUPFAM" id="SSF48452">
    <property type="entry name" value="TPR-like"/>
    <property type="match status" value="2"/>
</dbReference>
<dbReference type="Proteomes" id="UP000630528">
    <property type="component" value="Unassembled WGS sequence"/>
</dbReference>
<gene>
    <name evidence="4" type="ORF">JJB11_12500</name>
</gene>
<evidence type="ECO:0000313" key="5">
    <source>
        <dbReference type="Proteomes" id="UP000630528"/>
    </source>
</evidence>
<evidence type="ECO:0000256" key="3">
    <source>
        <dbReference type="PROSITE-ProRule" id="PRU00339"/>
    </source>
</evidence>
<dbReference type="Pfam" id="PF13432">
    <property type="entry name" value="TPR_16"/>
    <property type="match status" value="2"/>
</dbReference>
<dbReference type="RefSeq" id="WP_201171293.1">
    <property type="nucleotide sequence ID" value="NZ_JAEPWM010000004.1"/>
</dbReference>
<keyword evidence="1" id="KW-0677">Repeat</keyword>
<dbReference type="AlphaFoldDB" id="A0A934TT59"/>
<dbReference type="SMART" id="SM00028">
    <property type="entry name" value="TPR"/>
    <property type="match status" value="4"/>
</dbReference>
<keyword evidence="5" id="KW-1185">Reference proteome</keyword>
<reference evidence="4" key="1">
    <citation type="journal article" date="2012" name="J. Microbiol. Biotechnol.">
        <title>Ramlibacter ginsenosidimutans sp. nov., with ginsenoside-converting activity.</title>
        <authorList>
            <person name="Wang L."/>
            <person name="An D.S."/>
            <person name="Kim S.G."/>
            <person name="Jin F.X."/>
            <person name="Kim S.C."/>
            <person name="Lee S.T."/>
            <person name="Im W.T."/>
        </authorList>
    </citation>
    <scope>NUCLEOTIDE SEQUENCE</scope>
    <source>
        <strain evidence="4">KACC 17527</strain>
    </source>
</reference>
<comment type="caution">
    <text evidence="4">The sequence shown here is derived from an EMBL/GenBank/DDBJ whole genome shotgun (WGS) entry which is preliminary data.</text>
</comment>
<evidence type="ECO:0000256" key="2">
    <source>
        <dbReference type="ARBA" id="ARBA00022803"/>
    </source>
</evidence>
<name>A0A934TT59_9BURK</name>
<evidence type="ECO:0000313" key="4">
    <source>
        <dbReference type="EMBL" id="MBK6006913.1"/>
    </source>
</evidence>
<evidence type="ECO:0000256" key="1">
    <source>
        <dbReference type="ARBA" id="ARBA00022737"/>
    </source>
</evidence>
<dbReference type="PANTHER" id="PTHR45586:SF1">
    <property type="entry name" value="LIPOPOLYSACCHARIDE ASSEMBLY PROTEIN B"/>
    <property type="match status" value="1"/>
</dbReference>
<organism evidence="4 5">
    <name type="scientific">Ramlibacter ginsenosidimutans</name>
    <dbReference type="NCBI Taxonomy" id="502333"/>
    <lineage>
        <taxon>Bacteria</taxon>
        <taxon>Pseudomonadati</taxon>
        <taxon>Pseudomonadota</taxon>
        <taxon>Betaproteobacteria</taxon>
        <taxon>Burkholderiales</taxon>
        <taxon>Comamonadaceae</taxon>
        <taxon>Ramlibacter</taxon>
    </lineage>
</organism>
<sequence length="374" mass="39505">MNQPASPPPSPRLVRLAGYLAQDPANAGLLAEACEEAMACGRHEQAAAYIESGERLAPGAAEWRFRLAQWSIATRDLARARSLLEELRASARGDAVLVHDLAYVRLLEGDAAAACELLQPLLDDFPPHLTLPPELAGRSQALWLRACHERGALDAAWAWTCEAQAAKRLAPVAAGVASLIALDLDELASARSLADFALQSDPRQPEALVARGSLALAARSPDEARGFLQQALARKPQDGRTLLAWGFACLLERDFPAACDALERAVQAMPSHAQSWVALGWTRLLLGETAGALAALRSAVQLDPADAQAHGALALAHAVSGDADGAAREATQGEAIDASDALCKLARELAHAAPGARRVEALLEALSDQWSPRA</sequence>
<reference evidence="4" key="2">
    <citation type="submission" date="2021-01" db="EMBL/GenBank/DDBJ databases">
        <authorList>
            <person name="Kang M."/>
        </authorList>
    </citation>
    <scope>NUCLEOTIDE SEQUENCE</scope>
    <source>
        <strain evidence="4">KACC 17527</strain>
    </source>
</reference>